<evidence type="ECO:0000256" key="1">
    <source>
        <dbReference type="SAM" id="Phobius"/>
    </source>
</evidence>
<proteinExistence type="predicted"/>
<name>A0A1R4LE95_VIBR1</name>
<feature type="transmembrane region" description="Helical" evidence="1">
    <location>
        <begin position="85"/>
        <end position="104"/>
    </location>
</feature>
<dbReference type="AlphaFoldDB" id="A0A1R4LE95"/>
<evidence type="ECO:0000259" key="3">
    <source>
        <dbReference type="Pfam" id="PF10080"/>
    </source>
</evidence>
<evidence type="ECO:0000313" key="5">
    <source>
        <dbReference type="Proteomes" id="UP000188276"/>
    </source>
</evidence>
<dbReference type="EMBL" id="FULE01000014">
    <property type="protein sequence ID" value="SJN54886.1"/>
    <property type="molecule type" value="Genomic_DNA"/>
</dbReference>
<feature type="transmembrane region" description="Helical" evidence="1">
    <location>
        <begin position="157"/>
        <end position="179"/>
    </location>
</feature>
<feature type="transmembrane region" description="Helical" evidence="1">
    <location>
        <begin position="199"/>
        <end position="220"/>
    </location>
</feature>
<dbReference type="OrthoDB" id="9792533at2"/>
<reference evidence="5" key="1">
    <citation type="submission" date="2017-02" db="EMBL/GenBank/DDBJ databases">
        <authorList>
            <person name="Rodrigo-Torres L."/>
            <person name="Arahal R.D."/>
            <person name="Lucena T."/>
        </authorList>
    </citation>
    <scope>NUCLEOTIDE SEQUENCE [LARGE SCALE GENOMIC DNA]</scope>
    <source>
        <strain evidence="5">CECT 7878</strain>
    </source>
</reference>
<keyword evidence="1" id="KW-1133">Transmembrane helix</keyword>
<dbReference type="InterPro" id="IPR007029">
    <property type="entry name" value="YHS_dom"/>
</dbReference>
<dbReference type="Proteomes" id="UP000188276">
    <property type="component" value="Unassembled WGS sequence"/>
</dbReference>
<accession>A0A1R4LE95</accession>
<feature type="domain" description="Membrane iron-sulfur containing protein FtrD-like" evidence="3">
    <location>
        <begin position="301"/>
        <end position="404"/>
    </location>
</feature>
<keyword evidence="1" id="KW-0472">Membrane</keyword>
<dbReference type="InterPro" id="IPR018758">
    <property type="entry name" value="FtrD-like"/>
</dbReference>
<feature type="transmembrane region" description="Helical" evidence="1">
    <location>
        <begin position="57"/>
        <end position="78"/>
    </location>
</feature>
<evidence type="ECO:0000313" key="4">
    <source>
        <dbReference type="EMBL" id="SJN54886.1"/>
    </source>
</evidence>
<feature type="transmembrane region" description="Helical" evidence="1">
    <location>
        <begin position="252"/>
        <end position="269"/>
    </location>
</feature>
<protein>
    <recommendedName>
        <fullName evidence="6">YHS domain protein</fullName>
    </recommendedName>
</protein>
<feature type="transmembrane region" description="Helical" evidence="1">
    <location>
        <begin position="124"/>
        <end position="145"/>
    </location>
</feature>
<keyword evidence="5" id="KW-1185">Reference proteome</keyword>
<dbReference type="RefSeq" id="WP_077333936.1">
    <property type="nucleotide sequence ID" value="NZ_FULE01000014.1"/>
</dbReference>
<dbReference type="Pfam" id="PF04945">
    <property type="entry name" value="YHS"/>
    <property type="match status" value="1"/>
</dbReference>
<feature type="transmembrane region" description="Helical" evidence="1">
    <location>
        <begin position="34"/>
        <end position="51"/>
    </location>
</feature>
<evidence type="ECO:0000259" key="2">
    <source>
        <dbReference type="Pfam" id="PF04945"/>
    </source>
</evidence>
<feature type="transmembrane region" description="Helical" evidence="1">
    <location>
        <begin position="6"/>
        <end position="22"/>
    </location>
</feature>
<feature type="domain" description="YHS" evidence="2">
    <location>
        <begin position="412"/>
        <end position="458"/>
    </location>
</feature>
<organism evidence="4 5">
    <name type="scientific">Vibrio ruber (strain DSM 16370 / JCM 11486 / BCRC 17186 / CECT 7878 / LMG 23124 / VR1)</name>
    <dbReference type="NCBI Taxonomy" id="1123498"/>
    <lineage>
        <taxon>Bacteria</taxon>
        <taxon>Pseudomonadati</taxon>
        <taxon>Pseudomonadota</taxon>
        <taxon>Gammaproteobacteria</taxon>
        <taxon>Vibrionales</taxon>
        <taxon>Vibrionaceae</taxon>
        <taxon>Vibrio</taxon>
    </lineage>
</organism>
<dbReference type="STRING" id="1123498.VR7878_00975"/>
<dbReference type="Pfam" id="PF10080">
    <property type="entry name" value="FtrD-like"/>
    <property type="match status" value="1"/>
</dbReference>
<keyword evidence="1" id="KW-0812">Transmembrane</keyword>
<evidence type="ECO:0008006" key="6">
    <source>
        <dbReference type="Google" id="ProtNLM"/>
    </source>
</evidence>
<sequence length="476" mass="53154">MSFYLSQVLSHFLLPAMMFGLLWSGANTSYKQRFWWFVLPVIFGVCAYTLLPYSQVYIFSIGCAYIVVCLLLLGYGLLSTQPSRWLLIWQAIVTTFAAFMWARIAKLDMMTATSVINTELILNVAALLFGFILIGFTHVFTGKVFEQRSRILKNSCLFAFILLTILPLSGEVILAGMKLQMIELYPGLLSYVSKVTNFFWLYAYCVLALSLIPLSMMAWCDVKPLKDAVKSQSQPIARRKLQAQLNIQRRRARCFAVSLVIILGNLLYWDAVASQPPTRSPAQTIELSADDAVHIPVTDTLKDGKLHRYQWIASDGKVVRFFIIDRYPGEMKFGVVLDACMLCGDAGYIQDGDQVICLACGVHIFIPSIGNPGGCNPIPIEKWSLTNNEIVIGKAMLESGLQYFSEVVKITVVDPVNGQSLTNLDAPFSYTFGGKTYFFTEQDSYDAFRDNPWDYVSQGTVSQGTDHQGSVIGGTQ</sequence>
<gene>
    <name evidence="4" type="ORF">VR7878_00975</name>
</gene>